<sequence length="116" mass="13170">MIFTATRDALKRRFPERGNATVIVGCDIDNRQEKNTLTDAQTRPLCDITSRLRSPSCLSRPASRINYVNASARAPPRVHFDLRLPTNYLITKAFRAFDARARDPTGLKVTCYNKEN</sequence>
<dbReference type="AlphaFoldDB" id="A0A4C1VWB6"/>
<proteinExistence type="predicted"/>
<accession>A0A4C1VWB6</accession>
<gene>
    <name evidence="1" type="ORF">EVAR_21119_1</name>
</gene>
<evidence type="ECO:0000313" key="1">
    <source>
        <dbReference type="EMBL" id="GBP42115.1"/>
    </source>
</evidence>
<reference evidence="1 2" key="1">
    <citation type="journal article" date="2019" name="Commun. Biol.">
        <title>The bagworm genome reveals a unique fibroin gene that provides high tensile strength.</title>
        <authorList>
            <person name="Kono N."/>
            <person name="Nakamura H."/>
            <person name="Ohtoshi R."/>
            <person name="Tomita M."/>
            <person name="Numata K."/>
            <person name="Arakawa K."/>
        </authorList>
    </citation>
    <scope>NUCLEOTIDE SEQUENCE [LARGE SCALE GENOMIC DNA]</scope>
</reference>
<keyword evidence="2" id="KW-1185">Reference proteome</keyword>
<name>A0A4C1VWB6_EUMVA</name>
<evidence type="ECO:0000313" key="2">
    <source>
        <dbReference type="Proteomes" id="UP000299102"/>
    </source>
</evidence>
<dbReference type="Proteomes" id="UP000299102">
    <property type="component" value="Unassembled WGS sequence"/>
</dbReference>
<comment type="caution">
    <text evidence="1">The sequence shown here is derived from an EMBL/GenBank/DDBJ whole genome shotgun (WGS) entry which is preliminary data.</text>
</comment>
<protein>
    <submittedName>
        <fullName evidence="1">Uncharacterized protein</fullName>
    </submittedName>
</protein>
<organism evidence="1 2">
    <name type="scientific">Eumeta variegata</name>
    <name type="common">Bagworm moth</name>
    <name type="synonym">Eumeta japonica</name>
    <dbReference type="NCBI Taxonomy" id="151549"/>
    <lineage>
        <taxon>Eukaryota</taxon>
        <taxon>Metazoa</taxon>
        <taxon>Ecdysozoa</taxon>
        <taxon>Arthropoda</taxon>
        <taxon>Hexapoda</taxon>
        <taxon>Insecta</taxon>
        <taxon>Pterygota</taxon>
        <taxon>Neoptera</taxon>
        <taxon>Endopterygota</taxon>
        <taxon>Lepidoptera</taxon>
        <taxon>Glossata</taxon>
        <taxon>Ditrysia</taxon>
        <taxon>Tineoidea</taxon>
        <taxon>Psychidae</taxon>
        <taxon>Oiketicinae</taxon>
        <taxon>Eumeta</taxon>
    </lineage>
</organism>
<dbReference type="EMBL" id="BGZK01000412">
    <property type="protein sequence ID" value="GBP42115.1"/>
    <property type="molecule type" value="Genomic_DNA"/>
</dbReference>